<dbReference type="InterPro" id="IPR053772">
    <property type="entry name" value="At1g61320/At1g61330-like"/>
</dbReference>
<organism evidence="2 3">
    <name type="scientific">Dichanthelium oligosanthes</name>
    <dbReference type="NCBI Taxonomy" id="888268"/>
    <lineage>
        <taxon>Eukaryota</taxon>
        <taxon>Viridiplantae</taxon>
        <taxon>Streptophyta</taxon>
        <taxon>Embryophyta</taxon>
        <taxon>Tracheophyta</taxon>
        <taxon>Spermatophyta</taxon>
        <taxon>Magnoliopsida</taxon>
        <taxon>Liliopsida</taxon>
        <taxon>Poales</taxon>
        <taxon>Poaceae</taxon>
        <taxon>PACMAD clade</taxon>
        <taxon>Panicoideae</taxon>
        <taxon>Panicodae</taxon>
        <taxon>Paniceae</taxon>
        <taxon>Dichantheliinae</taxon>
        <taxon>Dichanthelium</taxon>
    </lineage>
</organism>
<feature type="non-terminal residue" evidence="2">
    <location>
        <position position="1"/>
    </location>
</feature>
<evidence type="ECO:0000259" key="1">
    <source>
        <dbReference type="Pfam" id="PF23622"/>
    </source>
</evidence>
<proteinExistence type="predicted"/>
<dbReference type="EMBL" id="LWDX02073237">
    <property type="protein sequence ID" value="OEL13470.1"/>
    <property type="molecule type" value="Genomic_DNA"/>
</dbReference>
<reference evidence="2 3" key="1">
    <citation type="submission" date="2016-09" db="EMBL/GenBank/DDBJ databases">
        <title>The draft genome of Dichanthelium oligosanthes: A C3 panicoid grass species.</title>
        <authorList>
            <person name="Studer A.J."/>
            <person name="Schnable J.C."/>
            <person name="Brutnell T.P."/>
        </authorList>
    </citation>
    <scope>NUCLEOTIDE SEQUENCE [LARGE SCALE GENOMIC DNA]</scope>
    <source>
        <strain evidence="3">cv. Kellogg 1175</strain>
        <tissue evidence="2">Leaf</tissue>
    </source>
</reference>
<dbReference type="PANTHER" id="PTHR34145">
    <property type="entry name" value="OS02G0105600 PROTEIN"/>
    <property type="match status" value="1"/>
</dbReference>
<evidence type="ECO:0000313" key="3">
    <source>
        <dbReference type="Proteomes" id="UP000095767"/>
    </source>
</evidence>
<dbReference type="Pfam" id="PF23622">
    <property type="entry name" value="LRR_At1g61320_AtMIF1"/>
    <property type="match status" value="1"/>
</dbReference>
<evidence type="ECO:0000313" key="2">
    <source>
        <dbReference type="EMBL" id="OEL13470.1"/>
    </source>
</evidence>
<dbReference type="AlphaFoldDB" id="A0A1E5UKR7"/>
<dbReference type="STRING" id="888268.A0A1E5UKR7"/>
<dbReference type="InterPro" id="IPR055357">
    <property type="entry name" value="LRR_At1g61320_AtMIF1"/>
</dbReference>
<sequence>LCHIHSLMPMRDAAQAACVSRTFLHSWRSHPNLNFSNTTLGLNKKTYGDDEIARDFSSKVDHILRKHSVSIKGDELGSLLSSSLALEQLEIMYCGVVYLKAPFMLQRLSYLKVFGCSRLRVIDSEAPNISSFSFIGDHRVKLSLEETLQMKNLCMSFSGAVRYTRVELPSSMANLETAIICSGSEQIADTPMLHRKYVHLKDLSIDLTAVTFPPTYDYFSLASFFYACPSLEILLLDVSHHHKIKSVKILGFTSSKSLVELTCQVVENIASLERLTLEAHQISLRCSVPDHTVASALHYPLMFSWKLDGHSSPSGHTSSLRLSPTLRAFCKSAGTIHVL</sequence>
<feature type="domain" description="At1g61320/AtMIF1 LRR" evidence="1">
    <location>
        <begin position="66"/>
        <end position="241"/>
    </location>
</feature>
<protein>
    <recommendedName>
        <fullName evidence="1">At1g61320/AtMIF1 LRR domain-containing protein</fullName>
    </recommendedName>
</protein>
<comment type="caution">
    <text evidence="2">The sequence shown here is derived from an EMBL/GenBank/DDBJ whole genome shotgun (WGS) entry which is preliminary data.</text>
</comment>
<keyword evidence="3" id="KW-1185">Reference proteome</keyword>
<gene>
    <name evidence="2" type="ORF">BAE44_0025511</name>
</gene>
<dbReference type="OrthoDB" id="600819at2759"/>
<dbReference type="Proteomes" id="UP000095767">
    <property type="component" value="Unassembled WGS sequence"/>
</dbReference>
<accession>A0A1E5UKR7</accession>
<dbReference type="PANTHER" id="PTHR34145:SF7">
    <property type="entry name" value="F-BOX_LRR-REPEAT PROTEIN"/>
    <property type="match status" value="1"/>
</dbReference>
<name>A0A1E5UKR7_9POAL</name>